<evidence type="ECO:0000256" key="1">
    <source>
        <dbReference type="SAM" id="MobiDB-lite"/>
    </source>
</evidence>
<dbReference type="GeneID" id="19329932"/>
<feature type="region of interest" description="Disordered" evidence="1">
    <location>
        <begin position="1"/>
        <end position="29"/>
    </location>
</feature>
<dbReference type="Pfam" id="PF24244">
    <property type="entry name" value="Iec3-like_M"/>
    <property type="match status" value="1"/>
</dbReference>
<protein>
    <submittedName>
        <fullName evidence="4">Uncharacterized protein</fullName>
    </submittedName>
</protein>
<dbReference type="Proteomes" id="UP000014074">
    <property type="component" value="Unassembled WGS sequence"/>
</dbReference>
<dbReference type="RefSeq" id="XP_007911772.1">
    <property type="nucleotide sequence ID" value="XM_007913581.1"/>
</dbReference>
<dbReference type="InterPro" id="IPR032742">
    <property type="entry name" value="Iec3_N"/>
</dbReference>
<feature type="compositionally biased region" description="Basic and acidic residues" evidence="1">
    <location>
        <begin position="264"/>
        <end position="276"/>
    </location>
</feature>
<dbReference type="OrthoDB" id="4095124at2759"/>
<feature type="compositionally biased region" description="Polar residues" evidence="1">
    <location>
        <begin position="378"/>
        <end position="392"/>
    </location>
</feature>
<feature type="domain" description="INO80 complex subunit 3-like middle region" evidence="3">
    <location>
        <begin position="123"/>
        <end position="260"/>
    </location>
</feature>
<sequence>MEDDAPSSARADREVKGEDEAGDVRMTDSKPTYKSWKKKYRKMRIKFEKIMQDGEDLYLQEQRGLKRAKELAIENDRLLDMLLDMNNSHQWPTDKRIDVRLDVSDDEKLDIDGKDISGPHPQKSLKGLLQDIPHLDFDAVSARFPEQVADLLVGTESPAADAAHQQHPPAFLTGDDIDNYIYLVDLQNEAKAKDRGEEFDMLPTLAPLARDGTAAAANGSSAALDAGASGTGRDAVLRNPTSVYNWLRKNAPKTFLQDGEHAAADKENGHDDDHGRSTSRAGRKSGADRGSGSTRGGRSSKRSSAAHGRGKRHSMDESMDYDEDMSFEVSTPTTVTGGGKGKRKRQVDDDPGYRPKGGSSRPTKKKRKSVGGDGDFPTPSTGKRGSRKSNASIVADDTGGLDD</sequence>
<feature type="compositionally biased region" description="Acidic residues" evidence="1">
    <location>
        <begin position="317"/>
        <end position="326"/>
    </location>
</feature>
<dbReference type="Pfam" id="PF14612">
    <property type="entry name" value="Ino80_Iec3"/>
    <property type="match status" value="1"/>
</dbReference>
<feature type="domain" description="INO80 complex subunit 3 N-terminal" evidence="2">
    <location>
        <begin position="34"/>
        <end position="101"/>
    </location>
</feature>
<dbReference type="KEGG" id="tmn:UCRPA7_992"/>
<keyword evidence="5" id="KW-1185">Reference proteome</keyword>
<organism evidence="4 5">
    <name type="scientific">Phaeoacremonium minimum (strain UCR-PA7)</name>
    <name type="common">Esca disease fungus</name>
    <name type="synonym">Togninia minima</name>
    <dbReference type="NCBI Taxonomy" id="1286976"/>
    <lineage>
        <taxon>Eukaryota</taxon>
        <taxon>Fungi</taxon>
        <taxon>Dikarya</taxon>
        <taxon>Ascomycota</taxon>
        <taxon>Pezizomycotina</taxon>
        <taxon>Sordariomycetes</taxon>
        <taxon>Sordariomycetidae</taxon>
        <taxon>Togniniales</taxon>
        <taxon>Togniniaceae</taxon>
        <taxon>Phaeoacremonium</taxon>
    </lineage>
</organism>
<dbReference type="GO" id="GO:0031011">
    <property type="term" value="C:Ino80 complex"/>
    <property type="evidence" value="ECO:0007669"/>
    <property type="project" value="InterPro"/>
</dbReference>
<evidence type="ECO:0000313" key="4">
    <source>
        <dbReference type="EMBL" id="EOO03446.1"/>
    </source>
</evidence>
<evidence type="ECO:0000259" key="2">
    <source>
        <dbReference type="Pfam" id="PF14612"/>
    </source>
</evidence>
<name>R8BVN1_PHAM7</name>
<gene>
    <name evidence="4" type="ORF">UCRPA7_992</name>
</gene>
<proteinExistence type="predicted"/>
<dbReference type="InterPro" id="IPR055449">
    <property type="entry name" value="Iec3-like_M"/>
</dbReference>
<dbReference type="HOGENOM" id="CLU_038623_1_0_1"/>
<dbReference type="AlphaFoldDB" id="R8BVN1"/>
<feature type="compositionally biased region" description="Basic and acidic residues" evidence="1">
    <location>
        <begin position="10"/>
        <end position="28"/>
    </location>
</feature>
<evidence type="ECO:0000259" key="3">
    <source>
        <dbReference type="Pfam" id="PF24244"/>
    </source>
</evidence>
<dbReference type="EMBL" id="KB932820">
    <property type="protein sequence ID" value="EOO03446.1"/>
    <property type="molecule type" value="Genomic_DNA"/>
</dbReference>
<dbReference type="GO" id="GO:0006338">
    <property type="term" value="P:chromatin remodeling"/>
    <property type="evidence" value="ECO:0007669"/>
    <property type="project" value="InterPro"/>
</dbReference>
<reference evidence="5" key="1">
    <citation type="journal article" date="2013" name="Genome Announc.">
        <title>Draft genome sequence of the ascomycete Phaeoacremonium aleophilum strain UCR-PA7, a causal agent of the esca disease complex in grapevines.</title>
        <authorList>
            <person name="Blanco-Ulate B."/>
            <person name="Rolshausen P."/>
            <person name="Cantu D."/>
        </authorList>
    </citation>
    <scope>NUCLEOTIDE SEQUENCE [LARGE SCALE GENOMIC DNA]</scope>
    <source>
        <strain evidence="5">UCR-PA7</strain>
    </source>
</reference>
<dbReference type="eggNOG" id="ENOG502SG34">
    <property type="taxonomic scope" value="Eukaryota"/>
</dbReference>
<accession>R8BVN1</accession>
<evidence type="ECO:0000313" key="5">
    <source>
        <dbReference type="Proteomes" id="UP000014074"/>
    </source>
</evidence>
<feature type="region of interest" description="Disordered" evidence="1">
    <location>
        <begin position="264"/>
        <end position="403"/>
    </location>
</feature>